<dbReference type="EMBL" id="FQUZ01000031">
    <property type="protein sequence ID" value="SHF62120.1"/>
    <property type="molecule type" value="Genomic_DNA"/>
</dbReference>
<keyword evidence="1" id="KW-0812">Transmembrane</keyword>
<accession>A0A1M5D5K0</accession>
<evidence type="ECO:0000313" key="2">
    <source>
        <dbReference type="EMBL" id="SHF62120.1"/>
    </source>
</evidence>
<feature type="transmembrane region" description="Helical" evidence="1">
    <location>
        <begin position="41"/>
        <end position="61"/>
    </location>
</feature>
<sequence>MGTSSTLVWLVIVLAVVAANLPFVVQRFFLLGQRMASKPWWLYLLEMLLLYVLVGTLARWVEARLGQVHEQGMAFYVITGSLFLLFAFPGLVYRHLVKRQRGTRAMMEQRLP</sequence>
<dbReference type="OrthoDB" id="5785537at2"/>
<name>A0A1M5D5K0_9BURK</name>
<keyword evidence="1" id="KW-1133">Transmembrane helix</keyword>
<proteinExistence type="predicted"/>
<gene>
    <name evidence="2" type="ORF">SAMN02745117_02306</name>
</gene>
<evidence type="ECO:0000256" key="1">
    <source>
        <dbReference type="SAM" id="Phobius"/>
    </source>
</evidence>
<dbReference type="PIRSF" id="PIRSF019883">
    <property type="entry name" value="UCP019883"/>
    <property type="match status" value="1"/>
</dbReference>
<protein>
    <recommendedName>
        <fullName evidence="4">Transmembrane protein</fullName>
    </recommendedName>
</protein>
<keyword evidence="1" id="KW-0472">Membrane</keyword>
<reference evidence="2 3" key="1">
    <citation type="submission" date="2016-11" db="EMBL/GenBank/DDBJ databases">
        <authorList>
            <person name="Jaros S."/>
            <person name="Januszkiewicz K."/>
            <person name="Wedrychowicz H."/>
        </authorList>
    </citation>
    <scope>NUCLEOTIDE SEQUENCE [LARGE SCALE GENOMIC DNA]</scope>
    <source>
        <strain evidence="2 3">DSM 16112</strain>
    </source>
</reference>
<evidence type="ECO:0008006" key="4">
    <source>
        <dbReference type="Google" id="ProtNLM"/>
    </source>
</evidence>
<dbReference type="InterPro" id="IPR016768">
    <property type="entry name" value="UCP019883"/>
</dbReference>
<feature type="transmembrane region" description="Helical" evidence="1">
    <location>
        <begin position="73"/>
        <end position="97"/>
    </location>
</feature>
<keyword evidence="3" id="KW-1185">Reference proteome</keyword>
<dbReference type="AlphaFoldDB" id="A0A1M5D5K0"/>
<dbReference type="STRING" id="1122156.SAMN02745117_02306"/>
<evidence type="ECO:0000313" key="3">
    <source>
        <dbReference type="Proteomes" id="UP000184327"/>
    </source>
</evidence>
<feature type="transmembrane region" description="Helical" evidence="1">
    <location>
        <begin position="6"/>
        <end position="29"/>
    </location>
</feature>
<organism evidence="2 3">
    <name type="scientific">Lampropedia hyalina DSM 16112</name>
    <dbReference type="NCBI Taxonomy" id="1122156"/>
    <lineage>
        <taxon>Bacteria</taxon>
        <taxon>Pseudomonadati</taxon>
        <taxon>Pseudomonadota</taxon>
        <taxon>Betaproteobacteria</taxon>
        <taxon>Burkholderiales</taxon>
        <taxon>Comamonadaceae</taxon>
        <taxon>Lampropedia</taxon>
    </lineage>
</organism>
<dbReference type="Pfam" id="PF10993">
    <property type="entry name" value="DUF2818"/>
    <property type="match status" value="1"/>
</dbReference>
<dbReference type="Proteomes" id="UP000184327">
    <property type="component" value="Unassembled WGS sequence"/>
</dbReference>